<keyword evidence="3" id="KW-0812">Transmembrane</keyword>
<accession>A0A2K9J7M3</accession>
<evidence type="ECO:0000256" key="3">
    <source>
        <dbReference type="SAM" id="Phobius"/>
    </source>
</evidence>
<evidence type="ECO:0000256" key="2">
    <source>
        <dbReference type="SAM" id="MobiDB-lite"/>
    </source>
</evidence>
<feature type="compositionally biased region" description="Polar residues" evidence="2">
    <location>
        <begin position="320"/>
        <end position="343"/>
    </location>
</feature>
<reference evidence="5" key="1">
    <citation type="submission" date="2016-11" db="EMBL/GenBank/DDBJ databases">
        <title>Complete genome sequence of Virgibacillus pantothenticus 21D, a halophilic bacterium isolated from the deep hypersaline anoxic basin Discovery in the Mediterranean Sea.</title>
        <authorList>
            <person name="Zeaiter Z."/>
            <person name="Booth J.M."/>
            <person name="Prosdocimi E.M."/>
            <person name="Mapelli F."/>
            <person name="Fusi M."/>
            <person name="Daffonchio D."/>
            <person name="Borin S."/>
            <person name="Crotti E."/>
        </authorList>
    </citation>
    <scope>NUCLEOTIDE SEQUENCE [LARGE SCALE GENOMIC DNA]</scope>
    <source>
        <strain evidence="5">21D</strain>
    </source>
</reference>
<feature type="transmembrane region" description="Helical" evidence="3">
    <location>
        <begin position="28"/>
        <end position="50"/>
    </location>
</feature>
<keyword evidence="3" id="KW-0472">Membrane</keyword>
<keyword evidence="1" id="KW-0720">Serine protease</keyword>
<feature type="region of interest" description="Disordered" evidence="2">
    <location>
        <begin position="306"/>
        <end position="438"/>
    </location>
</feature>
<dbReference type="InterPro" id="IPR009003">
    <property type="entry name" value="Peptidase_S1_PA"/>
</dbReference>
<dbReference type="PANTHER" id="PTHR43019">
    <property type="entry name" value="SERINE ENDOPROTEASE DEGS"/>
    <property type="match status" value="1"/>
</dbReference>
<evidence type="ECO:0000313" key="5">
    <source>
        <dbReference type="Proteomes" id="UP000234237"/>
    </source>
</evidence>
<name>A0A2K9J7M3_9BACI</name>
<protein>
    <submittedName>
        <fullName evidence="4">Serine protease HhoA</fullName>
    </submittedName>
</protein>
<organism evidence="4 5">
    <name type="scientific">Virgibacillus dokdonensis</name>
    <dbReference type="NCBI Taxonomy" id="302167"/>
    <lineage>
        <taxon>Bacteria</taxon>
        <taxon>Bacillati</taxon>
        <taxon>Bacillota</taxon>
        <taxon>Bacilli</taxon>
        <taxon>Bacillales</taxon>
        <taxon>Bacillaceae</taxon>
        <taxon>Virgibacillus</taxon>
    </lineage>
</organism>
<dbReference type="EMBL" id="CP018622">
    <property type="protein sequence ID" value="AUJ25510.1"/>
    <property type="molecule type" value="Genomic_DNA"/>
</dbReference>
<dbReference type="GO" id="GO:0004252">
    <property type="term" value="F:serine-type endopeptidase activity"/>
    <property type="evidence" value="ECO:0007669"/>
    <property type="project" value="InterPro"/>
</dbReference>
<keyword evidence="1" id="KW-0378">Hydrolase</keyword>
<dbReference type="SUPFAM" id="SSF50494">
    <property type="entry name" value="Trypsin-like serine proteases"/>
    <property type="match status" value="1"/>
</dbReference>
<keyword evidence="3" id="KW-1133">Transmembrane helix</keyword>
<feature type="compositionally biased region" description="Basic and acidic residues" evidence="2">
    <location>
        <begin position="410"/>
        <end position="425"/>
    </location>
</feature>
<dbReference type="GO" id="GO:0006508">
    <property type="term" value="P:proteolysis"/>
    <property type="evidence" value="ECO:0007669"/>
    <property type="project" value="UniProtKB-KW"/>
</dbReference>
<dbReference type="PRINTS" id="PR00834">
    <property type="entry name" value="PROTEASES2C"/>
</dbReference>
<sequence>MRCPTCGMKKQRRTRFCLNCGRTLKRGIAFKLTAIISFLLLVSGGTYLFIESNAASNRLETHTKAANAASRNDPELMNKQSDDLDDEKTVEEKIQMAEKNVYTVRTNEREGAAFLYNDQGILLTSAHLVEGHTEVQVRNNHDAFTGSVIGYSNETNLAAIQVSELAGDQPAPIEREKGLSAGDEVIAMGSERVLDNNTTPTVVNEVDWHFSYGNFTYEHTYQLEETLLLGYSGGPLLSGETGSMIAINSIAHVKDIAVQFSVPIHEVADMIDGWIDEPMNAATITEQFYDADGGYFFGDFWGTQQQEETATNQESESTSKGEGSVTNAAENNTSNHRGQQTWQAPAYTPPANNGWQNRDNNTQNGTNDINQNSTPEQKKDNETNKGAGEGPSDGGDDQTNYDENSTKPTDGPKKPEEPEKPKEPQEDSSEEDNESSQQ</sequence>
<feature type="compositionally biased region" description="Acidic residues" evidence="2">
    <location>
        <begin position="426"/>
        <end position="438"/>
    </location>
</feature>
<feature type="compositionally biased region" description="Polar residues" evidence="2">
    <location>
        <begin position="350"/>
        <end position="375"/>
    </location>
</feature>
<gene>
    <name evidence="4" type="primary">hhoA</name>
    <name evidence="4" type="ORF">A21D_02463</name>
</gene>
<dbReference type="STRING" id="302167.GCA_900166595_01267"/>
<feature type="compositionally biased region" description="Low complexity" evidence="2">
    <location>
        <begin position="306"/>
        <end position="318"/>
    </location>
</feature>
<dbReference type="Proteomes" id="UP000234237">
    <property type="component" value="Chromosome"/>
</dbReference>
<feature type="compositionally biased region" description="Basic and acidic residues" evidence="2">
    <location>
        <begin position="72"/>
        <end position="82"/>
    </location>
</feature>
<dbReference type="InterPro" id="IPR001940">
    <property type="entry name" value="Peptidase_S1C"/>
</dbReference>
<dbReference type="RefSeq" id="WP_101933590.1">
    <property type="nucleotide sequence ID" value="NZ_CP018622.1"/>
</dbReference>
<proteinExistence type="predicted"/>
<feature type="region of interest" description="Disordered" evidence="2">
    <location>
        <begin position="65"/>
        <end position="87"/>
    </location>
</feature>
<keyword evidence="4" id="KW-0645">Protease</keyword>
<dbReference type="KEGG" id="vpn:A21D_02463"/>
<dbReference type="PANTHER" id="PTHR43019:SF23">
    <property type="entry name" value="PROTEASE DO-LIKE 5, CHLOROPLASTIC"/>
    <property type="match status" value="1"/>
</dbReference>
<dbReference type="Gene3D" id="2.40.10.120">
    <property type="match status" value="1"/>
</dbReference>
<evidence type="ECO:0000313" key="4">
    <source>
        <dbReference type="EMBL" id="AUJ25510.1"/>
    </source>
</evidence>
<dbReference type="Pfam" id="PF13365">
    <property type="entry name" value="Trypsin_2"/>
    <property type="match status" value="1"/>
</dbReference>
<dbReference type="AlphaFoldDB" id="A0A2K9J7M3"/>
<evidence type="ECO:0000256" key="1">
    <source>
        <dbReference type="ARBA" id="ARBA00022825"/>
    </source>
</evidence>